<evidence type="ECO:0000256" key="3">
    <source>
        <dbReference type="ARBA" id="ARBA00023125"/>
    </source>
</evidence>
<evidence type="ECO:0000313" key="7">
    <source>
        <dbReference type="EMBL" id="KAK5142972.1"/>
    </source>
</evidence>
<dbReference type="InterPro" id="IPR052073">
    <property type="entry name" value="Amide_Lactam_Regulators"/>
</dbReference>
<sequence>MPPAGSPESRGMNGYPEETAYPSRTIAYQAAGMITSIIEALQVHDQLRYTPAFMFVLLNLVLLLRLMVFVTIVSATQQRLTTCMTALRDVSRVWLVAKMVHTLFESILGNKVLEERLQKAAGRKHNKHKQNGVSGARTAKNSPPNERAPHASASETTKRKFDDMELGYVNGPPAAQMSYERSRPQSPALTPSRDLPGQAQQGAPHHQTPAISATSPPVRHSTDAFMGVSRANTRPTTPFNAFSYPGTPPDLFLHTRGSPKISEDLWQNYDPGQLFPPEANGMGMGLLSPGEGMVDPALRQPPALHAHPAPGGAVMPNMPDSGGGQPMQHQHMPAYHHDPHGWAHLQAQLHAPQHPDDGWSTGSSTGPIVPTTLNVGDWFEFFGIPNGDINALGAGGGLANMVQQQQGGGEGGGYG</sequence>
<accession>A0ABR0L3M7</accession>
<keyword evidence="1" id="KW-0862">Zinc</keyword>
<keyword evidence="6" id="KW-0472">Membrane</keyword>
<feature type="transmembrane region" description="Helical" evidence="6">
    <location>
        <begin position="52"/>
        <end position="75"/>
    </location>
</feature>
<protein>
    <submittedName>
        <fullName evidence="7">Transcriptional activator of fatty acid utilization</fullName>
    </submittedName>
</protein>
<evidence type="ECO:0000256" key="1">
    <source>
        <dbReference type="ARBA" id="ARBA00022833"/>
    </source>
</evidence>
<dbReference type="Proteomes" id="UP001308179">
    <property type="component" value="Unassembled WGS sequence"/>
</dbReference>
<name>A0ABR0L3M7_9PEZI</name>
<keyword evidence="8" id="KW-1185">Reference proteome</keyword>
<reference evidence="7 8" key="1">
    <citation type="submission" date="2023-08" db="EMBL/GenBank/DDBJ databases">
        <title>Black Yeasts Isolated from many extreme environments.</title>
        <authorList>
            <person name="Coleine C."/>
            <person name="Stajich J.E."/>
            <person name="Selbmann L."/>
        </authorList>
    </citation>
    <scope>NUCLEOTIDE SEQUENCE [LARGE SCALE GENOMIC DNA]</scope>
    <source>
        <strain evidence="7 8">CCFEE 5386</strain>
    </source>
</reference>
<dbReference type="PANTHER" id="PTHR47171">
    <property type="entry name" value="FARA-RELATED"/>
    <property type="match status" value="1"/>
</dbReference>
<feature type="region of interest" description="Disordered" evidence="5">
    <location>
        <begin position="308"/>
        <end position="331"/>
    </location>
</feature>
<keyword evidence="4" id="KW-0804">Transcription</keyword>
<comment type="caution">
    <text evidence="7">The sequence shown here is derived from an EMBL/GenBank/DDBJ whole genome shotgun (WGS) entry which is preliminary data.</text>
</comment>
<keyword evidence="3" id="KW-0238">DNA-binding</keyword>
<keyword evidence="6" id="KW-0812">Transmembrane</keyword>
<evidence type="ECO:0000256" key="4">
    <source>
        <dbReference type="ARBA" id="ARBA00023163"/>
    </source>
</evidence>
<dbReference type="PANTHER" id="PTHR47171:SF3">
    <property type="entry name" value="FARA-RELATED"/>
    <property type="match status" value="1"/>
</dbReference>
<dbReference type="EMBL" id="JAVRRR010000366">
    <property type="protein sequence ID" value="KAK5142972.1"/>
    <property type="molecule type" value="Genomic_DNA"/>
</dbReference>
<keyword evidence="2" id="KW-0805">Transcription regulation</keyword>
<proteinExistence type="predicted"/>
<gene>
    <name evidence="7" type="primary">CTF1_4</name>
    <name evidence="7" type="ORF">LTR32_004803</name>
</gene>
<evidence type="ECO:0000313" key="8">
    <source>
        <dbReference type="Proteomes" id="UP001308179"/>
    </source>
</evidence>
<organism evidence="7 8">
    <name type="scientific">Rachicladosporium monterosium</name>
    <dbReference type="NCBI Taxonomy" id="1507873"/>
    <lineage>
        <taxon>Eukaryota</taxon>
        <taxon>Fungi</taxon>
        <taxon>Dikarya</taxon>
        <taxon>Ascomycota</taxon>
        <taxon>Pezizomycotina</taxon>
        <taxon>Dothideomycetes</taxon>
        <taxon>Dothideomycetidae</taxon>
        <taxon>Cladosporiales</taxon>
        <taxon>Cladosporiaceae</taxon>
        <taxon>Rachicladosporium</taxon>
    </lineage>
</organism>
<keyword evidence="6" id="KW-1133">Transmembrane helix</keyword>
<evidence type="ECO:0000256" key="2">
    <source>
        <dbReference type="ARBA" id="ARBA00023015"/>
    </source>
</evidence>
<feature type="compositionally biased region" description="Basic residues" evidence="5">
    <location>
        <begin position="121"/>
        <end position="130"/>
    </location>
</feature>
<evidence type="ECO:0000256" key="5">
    <source>
        <dbReference type="SAM" id="MobiDB-lite"/>
    </source>
</evidence>
<feature type="region of interest" description="Disordered" evidence="5">
    <location>
        <begin position="120"/>
        <end position="222"/>
    </location>
</feature>
<evidence type="ECO:0000256" key="6">
    <source>
        <dbReference type="SAM" id="Phobius"/>
    </source>
</evidence>